<dbReference type="EMBL" id="JBEDUW010000006">
    <property type="protein sequence ID" value="KAK9923112.1"/>
    <property type="molecule type" value="Genomic_DNA"/>
</dbReference>
<feature type="transmembrane region" description="Helical" evidence="1">
    <location>
        <begin position="124"/>
        <end position="141"/>
    </location>
</feature>
<keyword evidence="1" id="KW-0472">Membrane</keyword>
<sequence>MGCFHFHQIFLALVASAAGAYMHLLWNIGGISTTVASVVCIVWLPLLTTPSPEEKKRMVFLLMVFAAASLGASLGPLIDLAIKINPSSTNLLIAFEGTALAYCGYLAAAEFLSKPGSEYIIENLYRHGLNFMVLAMLGCFAEDSFAVTKRSPLAGSLHRNFLILGCDLLGILFLLHAIKWNNGRIMEKKKKAAAEKIGASTGGALCT</sequence>
<accession>A0AAW1WEY9</accession>
<keyword evidence="1" id="KW-1133">Transmembrane helix</keyword>
<feature type="transmembrane region" description="Helical" evidence="1">
    <location>
        <begin position="161"/>
        <end position="181"/>
    </location>
</feature>
<feature type="chain" id="PRO_5043654494" evidence="2">
    <location>
        <begin position="20"/>
        <end position="207"/>
    </location>
</feature>
<protein>
    <submittedName>
        <fullName evidence="3">Uncharacterized protein</fullName>
    </submittedName>
</protein>
<feature type="transmembrane region" description="Helical" evidence="1">
    <location>
        <begin position="90"/>
        <end position="112"/>
    </location>
</feature>
<comment type="caution">
    <text evidence="3">The sequence shown here is derived from an EMBL/GenBank/DDBJ whole genome shotgun (WGS) entry which is preliminary data.</text>
</comment>
<keyword evidence="2" id="KW-0732">Signal</keyword>
<evidence type="ECO:0000313" key="3">
    <source>
        <dbReference type="EMBL" id="KAK9923112.1"/>
    </source>
</evidence>
<organism evidence="3 4">
    <name type="scientific">Rubus argutus</name>
    <name type="common">Southern blackberry</name>
    <dbReference type="NCBI Taxonomy" id="59490"/>
    <lineage>
        <taxon>Eukaryota</taxon>
        <taxon>Viridiplantae</taxon>
        <taxon>Streptophyta</taxon>
        <taxon>Embryophyta</taxon>
        <taxon>Tracheophyta</taxon>
        <taxon>Spermatophyta</taxon>
        <taxon>Magnoliopsida</taxon>
        <taxon>eudicotyledons</taxon>
        <taxon>Gunneridae</taxon>
        <taxon>Pentapetalae</taxon>
        <taxon>rosids</taxon>
        <taxon>fabids</taxon>
        <taxon>Rosales</taxon>
        <taxon>Rosaceae</taxon>
        <taxon>Rosoideae</taxon>
        <taxon>Rosoideae incertae sedis</taxon>
        <taxon>Rubus</taxon>
    </lineage>
</organism>
<proteinExistence type="predicted"/>
<dbReference type="Proteomes" id="UP001457282">
    <property type="component" value="Unassembled WGS sequence"/>
</dbReference>
<feature type="transmembrane region" description="Helical" evidence="1">
    <location>
        <begin position="27"/>
        <end position="47"/>
    </location>
</feature>
<keyword evidence="4" id="KW-1185">Reference proteome</keyword>
<evidence type="ECO:0000256" key="2">
    <source>
        <dbReference type="SAM" id="SignalP"/>
    </source>
</evidence>
<evidence type="ECO:0000256" key="1">
    <source>
        <dbReference type="SAM" id="Phobius"/>
    </source>
</evidence>
<evidence type="ECO:0000313" key="4">
    <source>
        <dbReference type="Proteomes" id="UP001457282"/>
    </source>
</evidence>
<reference evidence="3 4" key="1">
    <citation type="journal article" date="2023" name="G3 (Bethesda)">
        <title>A chromosome-length genome assembly and annotation of blackberry (Rubus argutus, cv. 'Hillquist').</title>
        <authorList>
            <person name="Bruna T."/>
            <person name="Aryal R."/>
            <person name="Dudchenko O."/>
            <person name="Sargent D.J."/>
            <person name="Mead D."/>
            <person name="Buti M."/>
            <person name="Cavallini A."/>
            <person name="Hytonen T."/>
            <person name="Andres J."/>
            <person name="Pham M."/>
            <person name="Weisz D."/>
            <person name="Mascagni F."/>
            <person name="Usai G."/>
            <person name="Natali L."/>
            <person name="Bassil N."/>
            <person name="Fernandez G.E."/>
            <person name="Lomsadze A."/>
            <person name="Armour M."/>
            <person name="Olukolu B."/>
            <person name="Poorten T."/>
            <person name="Britton C."/>
            <person name="Davik J."/>
            <person name="Ashrafi H."/>
            <person name="Aiden E.L."/>
            <person name="Borodovsky M."/>
            <person name="Worthington M."/>
        </authorList>
    </citation>
    <scope>NUCLEOTIDE SEQUENCE [LARGE SCALE GENOMIC DNA]</scope>
    <source>
        <strain evidence="3">PI 553951</strain>
    </source>
</reference>
<keyword evidence="1" id="KW-0812">Transmembrane</keyword>
<feature type="transmembrane region" description="Helical" evidence="1">
    <location>
        <begin position="59"/>
        <end position="78"/>
    </location>
</feature>
<gene>
    <name evidence="3" type="ORF">M0R45_031545</name>
</gene>
<dbReference type="AlphaFoldDB" id="A0AAW1WEY9"/>
<name>A0AAW1WEY9_RUBAR</name>
<feature type="signal peptide" evidence="2">
    <location>
        <begin position="1"/>
        <end position="19"/>
    </location>
</feature>